<dbReference type="PANTHER" id="PTHR33057:SF117">
    <property type="entry name" value="TRANSCRIPTION REPRESSOR OFP14"/>
    <property type="match status" value="1"/>
</dbReference>
<evidence type="ECO:0000256" key="7">
    <source>
        <dbReference type="SAM" id="MobiDB-lite"/>
    </source>
</evidence>
<dbReference type="PANTHER" id="PTHR33057">
    <property type="entry name" value="TRANSCRIPTION REPRESSOR OFP7-RELATED"/>
    <property type="match status" value="1"/>
</dbReference>
<feature type="compositionally biased region" description="Polar residues" evidence="7">
    <location>
        <begin position="47"/>
        <end position="57"/>
    </location>
</feature>
<feature type="domain" description="OVATE" evidence="8">
    <location>
        <begin position="80"/>
        <end position="144"/>
    </location>
</feature>
<evidence type="ECO:0000259" key="8">
    <source>
        <dbReference type="PROSITE" id="PS51754"/>
    </source>
</evidence>
<keyword evidence="3 6" id="KW-0805">Transcription regulation</keyword>
<keyword evidence="2 6" id="KW-0678">Repressor</keyword>
<evidence type="ECO:0000256" key="3">
    <source>
        <dbReference type="ARBA" id="ARBA00023015"/>
    </source>
</evidence>
<dbReference type="Pfam" id="PF04844">
    <property type="entry name" value="Ovate"/>
    <property type="match status" value="1"/>
</dbReference>
<dbReference type="NCBIfam" id="TIGR01568">
    <property type="entry name" value="A_thal_3678"/>
    <property type="match status" value="1"/>
</dbReference>
<comment type="function">
    <text evidence="6">Transcriptional repressor that regulates multiple aspects of plant growth and development.</text>
</comment>
<dbReference type="OrthoDB" id="690912at2759"/>
<evidence type="ECO:0000313" key="9">
    <source>
        <dbReference type="EMBL" id="URE49229.1"/>
    </source>
</evidence>
<name>A0A9E7IC90_9LILI</name>
<keyword evidence="5 6" id="KW-0539">Nucleus</keyword>
<evidence type="ECO:0000256" key="1">
    <source>
        <dbReference type="ARBA" id="ARBA00004123"/>
    </source>
</evidence>
<sequence length="147" mass="16536">MAEWFFSSCTRPRTLSFDSRNDPESVADVSLADPVVQRSGPPHDHQPNSNGDGNGESTDGRPTGGYIRSPGRPRCGGVAVVKYSKEPYHDFLQSMMEMVEANRVEPGKKTDRDFMGRLLDRFLELNDPSVHDDIRRAFHDLKYLHAS</sequence>
<dbReference type="GO" id="GO:0005634">
    <property type="term" value="C:nucleus"/>
    <property type="evidence" value="ECO:0007669"/>
    <property type="project" value="UniProtKB-SubCell"/>
</dbReference>
<comment type="subcellular location">
    <subcellularLocation>
        <location evidence="1 6">Nucleus</location>
    </subcellularLocation>
</comment>
<proteinExistence type="predicted"/>
<dbReference type="EMBL" id="CP097511">
    <property type="protein sequence ID" value="URE49229.1"/>
    <property type="molecule type" value="Genomic_DNA"/>
</dbReference>
<evidence type="ECO:0000256" key="2">
    <source>
        <dbReference type="ARBA" id="ARBA00022491"/>
    </source>
</evidence>
<organism evidence="9 10">
    <name type="scientific">Musa troglodytarum</name>
    <name type="common">fe'i banana</name>
    <dbReference type="NCBI Taxonomy" id="320322"/>
    <lineage>
        <taxon>Eukaryota</taxon>
        <taxon>Viridiplantae</taxon>
        <taxon>Streptophyta</taxon>
        <taxon>Embryophyta</taxon>
        <taxon>Tracheophyta</taxon>
        <taxon>Spermatophyta</taxon>
        <taxon>Magnoliopsida</taxon>
        <taxon>Liliopsida</taxon>
        <taxon>Zingiberales</taxon>
        <taxon>Musaceae</taxon>
        <taxon>Musa</taxon>
    </lineage>
</organism>
<dbReference type="Proteomes" id="UP001055439">
    <property type="component" value="Chromosome 9"/>
</dbReference>
<evidence type="ECO:0000313" key="10">
    <source>
        <dbReference type="Proteomes" id="UP001055439"/>
    </source>
</evidence>
<feature type="region of interest" description="Disordered" evidence="7">
    <location>
        <begin position="13"/>
        <end position="73"/>
    </location>
</feature>
<reference evidence="9" key="1">
    <citation type="submission" date="2022-05" db="EMBL/GenBank/DDBJ databases">
        <title>The Musa troglodytarum L. genome provides insights into the mechanism of non-climacteric behaviour and enrichment of carotenoids.</title>
        <authorList>
            <person name="Wang J."/>
        </authorList>
    </citation>
    <scope>NUCLEOTIDE SEQUENCE</scope>
    <source>
        <tissue evidence="9">Leaf</tissue>
    </source>
</reference>
<evidence type="ECO:0000256" key="6">
    <source>
        <dbReference type="RuleBase" id="RU367028"/>
    </source>
</evidence>
<keyword evidence="4 6" id="KW-0804">Transcription</keyword>
<dbReference type="InterPro" id="IPR006458">
    <property type="entry name" value="Ovate_C"/>
</dbReference>
<gene>
    <name evidence="9" type="ORF">MUK42_33173</name>
</gene>
<accession>A0A9E7IC90</accession>
<dbReference type="InterPro" id="IPR038933">
    <property type="entry name" value="Ovate"/>
</dbReference>
<dbReference type="GO" id="GO:0045892">
    <property type="term" value="P:negative regulation of DNA-templated transcription"/>
    <property type="evidence" value="ECO:0007669"/>
    <property type="project" value="UniProtKB-UniRule"/>
</dbReference>
<protein>
    <recommendedName>
        <fullName evidence="6">Transcription repressor</fullName>
    </recommendedName>
    <alternativeName>
        <fullName evidence="6">Ovate family protein</fullName>
    </alternativeName>
</protein>
<keyword evidence="10" id="KW-1185">Reference proteome</keyword>
<evidence type="ECO:0000256" key="5">
    <source>
        <dbReference type="ARBA" id="ARBA00023242"/>
    </source>
</evidence>
<evidence type="ECO:0000256" key="4">
    <source>
        <dbReference type="ARBA" id="ARBA00023163"/>
    </source>
</evidence>
<dbReference type="AlphaFoldDB" id="A0A9E7IC90"/>
<dbReference type="PROSITE" id="PS51754">
    <property type="entry name" value="OVATE"/>
    <property type="match status" value="1"/>
</dbReference>